<organism evidence="1">
    <name type="scientific">uncultured Flavobacteriia bacterium</name>
    <dbReference type="NCBI Taxonomy" id="212695"/>
    <lineage>
        <taxon>Bacteria</taxon>
        <taxon>Pseudomonadati</taxon>
        <taxon>Bacteroidota</taxon>
        <taxon>Flavobacteriia</taxon>
        <taxon>environmental samples</taxon>
    </lineage>
</organism>
<accession>H6RF05</accession>
<name>H6RF05_9BACT</name>
<protein>
    <submittedName>
        <fullName evidence="1">Uncharacterized protein</fullName>
    </submittedName>
</protein>
<evidence type="ECO:0000313" key="1">
    <source>
        <dbReference type="EMBL" id="CCF99616.1"/>
    </source>
</evidence>
<dbReference type="AlphaFoldDB" id="H6RF05"/>
<sequence length="46" mass="5298">MMSFQRGIRTPCFTLCTTITPVPWAKKRQGESLVWTTERMSTCFLG</sequence>
<proteinExistence type="predicted"/>
<reference evidence="1" key="2">
    <citation type="submission" date="2012-02" db="EMBL/GenBank/DDBJ databases">
        <authorList>
            <person name="Genoscope - CEA"/>
        </authorList>
    </citation>
    <scope>NUCLEOTIDE SEQUENCE</scope>
</reference>
<reference evidence="1" key="1">
    <citation type="journal article" date="2012" name="Environ. Microbiol.">
        <title>Genomic content of uncultured Bacteroidetes from contrasting oceanic provinces in the North Atlantic Ocean.</title>
        <authorList>
            <person name="Gomez-Pereira P.R."/>
            <person name="Schuler M."/>
            <person name="Fuchs B.M."/>
            <person name="Bennke C."/>
            <person name="Teeling H."/>
            <person name="Waldmann J."/>
            <person name="Richter M."/>
            <person name="Barbe V."/>
            <person name="Bataille E."/>
            <person name="Glockner F.O."/>
            <person name="Amann R."/>
        </authorList>
    </citation>
    <scope>NUCLEOTIDE SEQUENCE</scope>
</reference>
<dbReference type="EMBL" id="FO117585">
    <property type="protein sequence ID" value="CCF99616.1"/>
    <property type="molecule type" value="Genomic_DNA"/>
</dbReference>
<gene>
    <name evidence="1" type="ORF">VIS_S18BPA60014</name>
</gene>